<dbReference type="EMBL" id="CAFABA010000052">
    <property type="protein sequence ID" value="CAB4830576.1"/>
    <property type="molecule type" value="Genomic_DNA"/>
</dbReference>
<organism evidence="2">
    <name type="scientific">freshwater metagenome</name>
    <dbReference type="NCBI Taxonomy" id="449393"/>
    <lineage>
        <taxon>unclassified sequences</taxon>
        <taxon>metagenomes</taxon>
        <taxon>ecological metagenomes</taxon>
    </lineage>
</organism>
<dbReference type="SUPFAM" id="SSF50475">
    <property type="entry name" value="FMN-binding split barrel"/>
    <property type="match status" value="1"/>
</dbReference>
<accession>A0A6J7ACC9</accession>
<dbReference type="AlphaFoldDB" id="A0A6J7ACC9"/>
<name>A0A6J7ACC9_9ZZZZ</name>
<proteinExistence type="predicted"/>
<dbReference type="EMBL" id="CAFBMH010000006">
    <property type="protein sequence ID" value="CAB4891654.1"/>
    <property type="molecule type" value="Genomic_DNA"/>
</dbReference>
<reference evidence="2" key="1">
    <citation type="submission" date="2020-05" db="EMBL/GenBank/DDBJ databases">
        <authorList>
            <person name="Chiriac C."/>
            <person name="Salcher M."/>
            <person name="Ghai R."/>
            <person name="Kavagutti S V."/>
        </authorList>
    </citation>
    <scope>NUCLEOTIDE SEQUENCE</scope>
</reference>
<sequence>MNEAFSSRTARSVPQSVSAAGPFCEDGLVPRSPVSVEIRSGPWDLAAIESFLDSAVIPLRLATQGSSWPLVQSLWFLFDGSALWCCTQRDSVVAKRLRKTPQCAFEIAADAPPYRGVRGRGIAALDPEPAADLLERLIARYLAGRDSSLAAWLRARVADEVAIRIDTLAVTSWDYSARMKRPSTA</sequence>
<dbReference type="EMBL" id="CAEZYR010000256">
    <property type="protein sequence ID" value="CAB4777663.1"/>
    <property type="molecule type" value="Genomic_DNA"/>
</dbReference>
<gene>
    <name evidence="1" type="ORF">UFOPK2754_03473</name>
    <name evidence="2" type="ORF">UFOPK3139_01421</name>
    <name evidence="3" type="ORF">UFOPK3543_00316</name>
</gene>
<dbReference type="Gene3D" id="2.30.110.10">
    <property type="entry name" value="Electron Transport, Fmn-binding Protein, Chain A"/>
    <property type="match status" value="1"/>
</dbReference>
<protein>
    <submittedName>
        <fullName evidence="2">Unannotated protein</fullName>
    </submittedName>
</protein>
<evidence type="ECO:0000313" key="1">
    <source>
        <dbReference type="EMBL" id="CAB4777663.1"/>
    </source>
</evidence>
<dbReference type="InterPro" id="IPR012349">
    <property type="entry name" value="Split_barrel_FMN-bd"/>
</dbReference>
<evidence type="ECO:0000313" key="3">
    <source>
        <dbReference type="EMBL" id="CAB4891654.1"/>
    </source>
</evidence>
<evidence type="ECO:0000313" key="2">
    <source>
        <dbReference type="EMBL" id="CAB4830576.1"/>
    </source>
</evidence>